<dbReference type="Proteomes" id="UP000184442">
    <property type="component" value="Unassembled WGS sequence"/>
</dbReference>
<organism evidence="1 2">
    <name type="scientific">Lutispora thermophila DSM 19022</name>
    <dbReference type="NCBI Taxonomy" id="1122184"/>
    <lineage>
        <taxon>Bacteria</taxon>
        <taxon>Bacillati</taxon>
        <taxon>Bacillota</taxon>
        <taxon>Clostridia</taxon>
        <taxon>Lutisporales</taxon>
        <taxon>Lutisporaceae</taxon>
        <taxon>Lutispora</taxon>
    </lineage>
</organism>
<sequence>MNKVLYLVHEIERKETEINKIKRKHPHMEAGWTVIEEVVTKQRTI</sequence>
<keyword evidence="2" id="KW-1185">Reference proteome</keyword>
<dbReference type="STRING" id="1122184.SAMN02745176_00999"/>
<dbReference type="RefSeq" id="WP_175548365.1">
    <property type="nucleotide sequence ID" value="NZ_FQZS01000006.1"/>
</dbReference>
<proteinExistence type="predicted"/>
<evidence type="ECO:0000313" key="1">
    <source>
        <dbReference type="EMBL" id="SHI67886.1"/>
    </source>
</evidence>
<gene>
    <name evidence="1" type="ORF">SAMN02745176_00999</name>
</gene>
<dbReference type="EMBL" id="FQZS01000006">
    <property type="protein sequence ID" value="SHI67886.1"/>
    <property type="molecule type" value="Genomic_DNA"/>
</dbReference>
<protein>
    <submittedName>
        <fullName evidence="1">Uncharacterized protein</fullName>
    </submittedName>
</protein>
<evidence type="ECO:0000313" key="2">
    <source>
        <dbReference type="Proteomes" id="UP000184442"/>
    </source>
</evidence>
<accession>A0A1M6D3R8</accession>
<name>A0A1M6D3R8_9FIRM</name>
<reference evidence="1 2" key="1">
    <citation type="submission" date="2016-11" db="EMBL/GenBank/DDBJ databases">
        <authorList>
            <person name="Jaros S."/>
            <person name="Januszkiewicz K."/>
            <person name="Wedrychowicz H."/>
        </authorList>
    </citation>
    <scope>NUCLEOTIDE SEQUENCE [LARGE SCALE GENOMIC DNA]</scope>
    <source>
        <strain evidence="1 2">DSM 19022</strain>
    </source>
</reference>
<dbReference type="AlphaFoldDB" id="A0A1M6D3R8"/>